<comment type="similarity">
    <text evidence="1 3">Belongs to the short-chain dehydrogenases/reductases (SDR) family.</text>
</comment>
<dbReference type="InterPro" id="IPR036291">
    <property type="entry name" value="NAD(P)-bd_dom_sf"/>
</dbReference>
<accession>A0A5C6E340</accession>
<dbReference type="PRINTS" id="PR00080">
    <property type="entry name" value="SDRFAMILY"/>
</dbReference>
<keyword evidence="2 4" id="KW-0560">Oxidoreductase</keyword>
<evidence type="ECO:0000313" key="5">
    <source>
        <dbReference type="Proteomes" id="UP000319143"/>
    </source>
</evidence>
<dbReference type="PANTHER" id="PTHR42760:SF37">
    <property type="entry name" value="CLAVALDEHYDE DEHYDROGENASE"/>
    <property type="match status" value="1"/>
</dbReference>
<comment type="caution">
    <text evidence="4">The sequence shown here is derived from an EMBL/GenBank/DDBJ whole genome shotgun (WGS) entry which is preliminary data.</text>
</comment>
<protein>
    <submittedName>
        <fullName evidence="4">Gluconate 5-dehydrogenase</fullName>
        <ecNumber evidence="4">1.1.1.69</ecNumber>
    </submittedName>
</protein>
<proteinExistence type="inferred from homology"/>
<evidence type="ECO:0000256" key="3">
    <source>
        <dbReference type="RuleBase" id="RU000363"/>
    </source>
</evidence>
<dbReference type="PANTHER" id="PTHR42760">
    <property type="entry name" value="SHORT-CHAIN DEHYDROGENASES/REDUCTASES FAMILY MEMBER"/>
    <property type="match status" value="1"/>
</dbReference>
<evidence type="ECO:0000313" key="4">
    <source>
        <dbReference type="EMBL" id="TWU42377.1"/>
    </source>
</evidence>
<dbReference type="CDD" id="cd05233">
    <property type="entry name" value="SDR_c"/>
    <property type="match status" value="1"/>
</dbReference>
<dbReference type="FunFam" id="3.40.50.720:FF:000084">
    <property type="entry name" value="Short-chain dehydrogenase reductase"/>
    <property type="match status" value="1"/>
</dbReference>
<keyword evidence="5" id="KW-1185">Reference proteome</keyword>
<dbReference type="PRINTS" id="PR00081">
    <property type="entry name" value="GDHRDH"/>
</dbReference>
<dbReference type="PROSITE" id="PS00061">
    <property type="entry name" value="ADH_SHORT"/>
    <property type="match status" value="1"/>
</dbReference>
<dbReference type="EC" id="1.1.1.69" evidence="4"/>
<sequence length="227" mass="24407">MSSLPSFSLQDKVVVVTGAGRGIGRTIAWDAHKSGARIAVGSRTTAELESLADEIEQAGGQCFAHVLDVTDIASIHTFMAAVVKQYGRLDVLINNAGYNKQQKILDYDEQQYDLIVDSNLKSVFFCSQVVARQMMAQGDGGSIVNISSQAGVVGAPDRGPYSGAKGGVNNLTRTMAAEWAEHGIRVNAVAPTVTRTPMAEQAMKENPAFFDAVRTKNLLRLENVKFT</sequence>
<dbReference type="AlphaFoldDB" id="A0A5C6E340"/>
<dbReference type="Gene3D" id="3.40.50.720">
    <property type="entry name" value="NAD(P)-binding Rossmann-like Domain"/>
    <property type="match status" value="1"/>
</dbReference>
<dbReference type="Proteomes" id="UP000319143">
    <property type="component" value="Unassembled WGS sequence"/>
</dbReference>
<dbReference type="RefSeq" id="WP_146524456.1">
    <property type="nucleotide sequence ID" value="NZ_SJPV01000001.1"/>
</dbReference>
<organism evidence="4 5">
    <name type="scientific">Novipirellula artificiosorum</name>
    <dbReference type="NCBI Taxonomy" id="2528016"/>
    <lineage>
        <taxon>Bacteria</taxon>
        <taxon>Pseudomonadati</taxon>
        <taxon>Planctomycetota</taxon>
        <taxon>Planctomycetia</taxon>
        <taxon>Pirellulales</taxon>
        <taxon>Pirellulaceae</taxon>
        <taxon>Novipirellula</taxon>
    </lineage>
</organism>
<dbReference type="OrthoDB" id="9803333at2"/>
<reference evidence="4 5" key="1">
    <citation type="submission" date="2019-02" db="EMBL/GenBank/DDBJ databases">
        <title>Deep-cultivation of Planctomycetes and their phenomic and genomic characterization uncovers novel biology.</title>
        <authorList>
            <person name="Wiegand S."/>
            <person name="Jogler M."/>
            <person name="Boedeker C."/>
            <person name="Pinto D."/>
            <person name="Vollmers J."/>
            <person name="Rivas-Marin E."/>
            <person name="Kohn T."/>
            <person name="Peeters S.H."/>
            <person name="Heuer A."/>
            <person name="Rast P."/>
            <person name="Oberbeckmann S."/>
            <person name="Bunk B."/>
            <person name="Jeske O."/>
            <person name="Meyerdierks A."/>
            <person name="Storesund J.E."/>
            <person name="Kallscheuer N."/>
            <person name="Luecker S."/>
            <person name="Lage O.M."/>
            <person name="Pohl T."/>
            <person name="Merkel B.J."/>
            <person name="Hornburger P."/>
            <person name="Mueller R.-W."/>
            <person name="Bruemmer F."/>
            <person name="Labrenz M."/>
            <person name="Spormann A.M."/>
            <person name="Op Den Camp H."/>
            <person name="Overmann J."/>
            <person name="Amann R."/>
            <person name="Jetten M.S.M."/>
            <person name="Mascher T."/>
            <person name="Medema M.H."/>
            <person name="Devos D.P."/>
            <person name="Kaster A.-K."/>
            <person name="Ovreas L."/>
            <person name="Rohde M."/>
            <person name="Galperin M.Y."/>
            <person name="Jogler C."/>
        </authorList>
    </citation>
    <scope>NUCLEOTIDE SEQUENCE [LARGE SCALE GENOMIC DNA]</scope>
    <source>
        <strain evidence="4 5">Poly41</strain>
    </source>
</reference>
<dbReference type="InterPro" id="IPR020904">
    <property type="entry name" value="Sc_DH/Rdtase_CS"/>
</dbReference>
<name>A0A5C6E340_9BACT</name>
<dbReference type="InterPro" id="IPR002347">
    <property type="entry name" value="SDR_fam"/>
</dbReference>
<evidence type="ECO:0000256" key="2">
    <source>
        <dbReference type="ARBA" id="ARBA00023002"/>
    </source>
</evidence>
<dbReference type="Pfam" id="PF00106">
    <property type="entry name" value="adh_short"/>
    <property type="match status" value="1"/>
</dbReference>
<dbReference type="EMBL" id="SJPV01000001">
    <property type="protein sequence ID" value="TWU42377.1"/>
    <property type="molecule type" value="Genomic_DNA"/>
</dbReference>
<evidence type="ECO:0000256" key="1">
    <source>
        <dbReference type="ARBA" id="ARBA00006484"/>
    </source>
</evidence>
<dbReference type="GO" id="GO:0008874">
    <property type="term" value="F:gluconate 5-dehydrogenase activity"/>
    <property type="evidence" value="ECO:0007669"/>
    <property type="project" value="UniProtKB-EC"/>
</dbReference>
<gene>
    <name evidence="4" type="primary">gno_1</name>
    <name evidence="4" type="ORF">Poly41_06740</name>
</gene>
<dbReference type="SUPFAM" id="SSF51735">
    <property type="entry name" value="NAD(P)-binding Rossmann-fold domains"/>
    <property type="match status" value="1"/>
</dbReference>